<dbReference type="InterPro" id="IPR003439">
    <property type="entry name" value="ABC_transporter-like_ATP-bd"/>
</dbReference>
<accession>A0A382KSL4</accession>
<feature type="non-terminal residue" evidence="5">
    <location>
        <position position="1"/>
    </location>
</feature>
<evidence type="ECO:0000256" key="2">
    <source>
        <dbReference type="ARBA" id="ARBA00022741"/>
    </source>
</evidence>
<keyword evidence="2" id="KW-0547">Nucleotide-binding</keyword>
<evidence type="ECO:0000313" key="5">
    <source>
        <dbReference type="EMBL" id="SVC25651.1"/>
    </source>
</evidence>
<keyword evidence="3" id="KW-0067">ATP-binding</keyword>
<dbReference type="InterPro" id="IPR051120">
    <property type="entry name" value="ABC_AA/LPS_Transport"/>
</dbReference>
<dbReference type="AlphaFoldDB" id="A0A382KSL4"/>
<sequence length="87" mass="9516">VQKSFGNTEVIRGVDLAIAEGEIHAVIGPNGAGKSTLFNLVTGRHQVSRGRVELNGEDITNRTPYDIYRKGLSRSFQVTNIFPNMSV</sequence>
<evidence type="ECO:0000256" key="3">
    <source>
        <dbReference type="ARBA" id="ARBA00022840"/>
    </source>
</evidence>
<keyword evidence="1" id="KW-0813">Transport</keyword>
<dbReference type="GO" id="GO:0016887">
    <property type="term" value="F:ATP hydrolysis activity"/>
    <property type="evidence" value="ECO:0007669"/>
    <property type="project" value="InterPro"/>
</dbReference>
<dbReference type="SUPFAM" id="SSF52540">
    <property type="entry name" value="P-loop containing nucleoside triphosphate hydrolases"/>
    <property type="match status" value="1"/>
</dbReference>
<dbReference type="PANTHER" id="PTHR45772">
    <property type="entry name" value="CONSERVED COMPONENT OF ABC TRANSPORTER FOR NATURAL AMINO ACIDS-RELATED"/>
    <property type="match status" value="1"/>
</dbReference>
<evidence type="ECO:0000256" key="1">
    <source>
        <dbReference type="ARBA" id="ARBA00022448"/>
    </source>
</evidence>
<dbReference type="Pfam" id="PF00005">
    <property type="entry name" value="ABC_tran"/>
    <property type="match status" value="1"/>
</dbReference>
<gene>
    <name evidence="5" type="ORF">METZ01_LOCUS278505</name>
</gene>
<dbReference type="GO" id="GO:0005524">
    <property type="term" value="F:ATP binding"/>
    <property type="evidence" value="ECO:0007669"/>
    <property type="project" value="UniProtKB-KW"/>
</dbReference>
<proteinExistence type="predicted"/>
<dbReference type="InterPro" id="IPR027417">
    <property type="entry name" value="P-loop_NTPase"/>
</dbReference>
<dbReference type="EMBL" id="UINC01081618">
    <property type="protein sequence ID" value="SVC25651.1"/>
    <property type="molecule type" value="Genomic_DNA"/>
</dbReference>
<evidence type="ECO:0000259" key="4">
    <source>
        <dbReference type="Pfam" id="PF00005"/>
    </source>
</evidence>
<feature type="domain" description="ABC transporter" evidence="4">
    <location>
        <begin position="12"/>
        <end position="87"/>
    </location>
</feature>
<dbReference type="GO" id="GO:0005886">
    <property type="term" value="C:plasma membrane"/>
    <property type="evidence" value="ECO:0007669"/>
    <property type="project" value="TreeGrafter"/>
</dbReference>
<reference evidence="5" key="1">
    <citation type="submission" date="2018-05" db="EMBL/GenBank/DDBJ databases">
        <authorList>
            <person name="Lanie J.A."/>
            <person name="Ng W.-L."/>
            <person name="Kazmierczak K.M."/>
            <person name="Andrzejewski T.M."/>
            <person name="Davidsen T.M."/>
            <person name="Wayne K.J."/>
            <person name="Tettelin H."/>
            <person name="Glass J.I."/>
            <person name="Rusch D."/>
            <person name="Podicherti R."/>
            <person name="Tsui H.-C.T."/>
            <person name="Winkler M.E."/>
        </authorList>
    </citation>
    <scope>NUCLEOTIDE SEQUENCE</scope>
</reference>
<organism evidence="5">
    <name type="scientific">marine metagenome</name>
    <dbReference type="NCBI Taxonomy" id="408172"/>
    <lineage>
        <taxon>unclassified sequences</taxon>
        <taxon>metagenomes</taxon>
        <taxon>ecological metagenomes</taxon>
    </lineage>
</organism>
<name>A0A382KSL4_9ZZZZ</name>
<feature type="non-terminal residue" evidence="5">
    <location>
        <position position="87"/>
    </location>
</feature>
<dbReference type="PANTHER" id="PTHR45772:SF9">
    <property type="entry name" value="CONSERVED COMPONENT OF ABC TRANSPORTER FOR NATURAL AMINO ACIDS"/>
    <property type="match status" value="1"/>
</dbReference>
<dbReference type="Gene3D" id="3.40.50.300">
    <property type="entry name" value="P-loop containing nucleotide triphosphate hydrolases"/>
    <property type="match status" value="1"/>
</dbReference>
<protein>
    <recommendedName>
        <fullName evidence="4">ABC transporter domain-containing protein</fullName>
    </recommendedName>
</protein>